<protein>
    <submittedName>
        <fullName evidence="3">Uncharacterized protein</fullName>
    </submittedName>
</protein>
<dbReference type="Proteomes" id="UP000828390">
    <property type="component" value="Unassembled WGS sequence"/>
</dbReference>
<keyword evidence="1" id="KW-0677">Repeat</keyword>
<name>A0A9D4DXL1_DREPO</name>
<sequence length="144" mass="15944">MPSDPERCMISAICVLPDGHILILDTNNNKVKLLDQQYQVVSHCGVSDGPIEMCHITPGEVALTVDYRETHEVQFITVITDQIITGRTIQLQHACIGIAHHQGDLFITSKTALYKYSLSGNHISKLYEDESGNLTGKNREGLIV</sequence>
<dbReference type="Pfam" id="PF01436">
    <property type="entry name" value="NHL"/>
    <property type="match status" value="1"/>
</dbReference>
<dbReference type="InterPro" id="IPR001258">
    <property type="entry name" value="NHL_repeat"/>
</dbReference>
<dbReference type="EMBL" id="JAIWYP010000009">
    <property type="protein sequence ID" value="KAH3769884.1"/>
    <property type="molecule type" value="Genomic_DNA"/>
</dbReference>
<evidence type="ECO:0000256" key="2">
    <source>
        <dbReference type="PROSITE-ProRule" id="PRU00504"/>
    </source>
</evidence>
<proteinExistence type="predicted"/>
<feature type="repeat" description="NHL" evidence="2">
    <location>
        <begin position="1"/>
        <end position="37"/>
    </location>
</feature>
<keyword evidence="4" id="KW-1185">Reference proteome</keyword>
<evidence type="ECO:0000313" key="3">
    <source>
        <dbReference type="EMBL" id="KAH3769884.1"/>
    </source>
</evidence>
<dbReference type="AlphaFoldDB" id="A0A9D4DXL1"/>
<organism evidence="3 4">
    <name type="scientific">Dreissena polymorpha</name>
    <name type="common">Zebra mussel</name>
    <name type="synonym">Mytilus polymorpha</name>
    <dbReference type="NCBI Taxonomy" id="45954"/>
    <lineage>
        <taxon>Eukaryota</taxon>
        <taxon>Metazoa</taxon>
        <taxon>Spiralia</taxon>
        <taxon>Lophotrochozoa</taxon>
        <taxon>Mollusca</taxon>
        <taxon>Bivalvia</taxon>
        <taxon>Autobranchia</taxon>
        <taxon>Heteroconchia</taxon>
        <taxon>Euheterodonta</taxon>
        <taxon>Imparidentia</taxon>
        <taxon>Neoheterodontei</taxon>
        <taxon>Myida</taxon>
        <taxon>Dreissenoidea</taxon>
        <taxon>Dreissenidae</taxon>
        <taxon>Dreissena</taxon>
    </lineage>
</organism>
<dbReference type="SUPFAM" id="SSF101898">
    <property type="entry name" value="NHL repeat"/>
    <property type="match status" value="1"/>
</dbReference>
<comment type="caution">
    <text evidence="3">The sequence shown here is derived from an EMBL/GenBank/DDBJ whole genome shotgun (WGS) entry which is preliminary data.</text>
</comment>
<accession>A0A9D4DXL1</accession>
<dbReference type="Gene3D" id="2.120.10.30">
    <property type="entry name" value="TolB, C-terminal domain"/>
    <property type="match status" value="1"/>
</dbReference>
<evidence type="ECO:0000256" key="1">
    <source>
        <dbReference type="ARBA" id="ARBA00022737"/>
    </source>
</evidence>
<reference evidence="3" key="2">
    <citation type="submission" date="2020-11" db="EMBL/GenBank/DDBJ databases">
        <authorList>
            <person name="McCartney M.A."/>
            <person name="Auch B."/>
            <person name="Kono T."/>
            <person name="Mallez S."/>
            <person name="Becker A."/>
            <person name="Gohl D.M."/>
            <person name="Silverstein K.A.T."/>
            <person name="Koren S."/>
            <person name="Bechman K.B."/>
            <person name="Herman A."/>
            <person name="Abrahante J.E."/>
            <person name="Garbe J."/>
        </authorList>
    </citation>
    <scope>NUCLEOTIDE SEQUENCE</scope>
    <source>
        <strain evidence="3">Duluth1</strain>
        <tissue evidence="3">Whole animal</tissue>
    </source>
</reference>
<evidence type="ECO:0000313" key="4">
    <source>
        <dbReference type="Proteomes" id="UP000828390"/>
    </source>
</evidence>
<dbReference type="PROSITE" id="PS51125">
    <property type="entry name" value="NHL"/>
    <property type="match status" value="1"/>
</dbReference>
<gene>
    <name evidence="3" type="ORF">DPMN_171165</name>
</gene>
<reference evidence="3" key="1">
    <citation type="journal article" date="2019" name="bioRxiv">
        <title>The Genome of the Zebra Mussel, Dreissena polymorpha: A Resource for Invasive Species Research.</title>
        <authorList>
            <person name="McCartney M.A."/>
            <person name="Auch B."/>
            <person name="Kono T."/>
            <person name="Mallez S."/>
            <person name="Zhang Y."/>
            <person name="Obille A."/>
            <person name="Becker A."/>
            <person name="Abrahante J.E."/>
            <person name="Garbe J."/>
            <person name="Badalamenti J.P."/>
            <person name="Herman A."/>
            <person name="Mangelson H."/>
            <person name="Liachko I."/>
            <person name="Sullivan S."/>
            <person name="Sone E.D."/>
            <person name="Koren S."/>
            <person name="Silverstein K.A.T."/>
            <person name="Beckman K.B."/>
            <person name="Gohl D.M."/>
        </authorList>
    </citation>
    <scope>NUCLEOTIDE SEQUENCE</scope>
    <source>
        <strain evidence="3">Duluth1</strain>
        <tissue evidence="3">Whole animal</tissue>
    </source>
</reference>
<dbReference type="InterPro" id="IPR011042">
    <property type="entry name" value="6-blade_b-propeller_TolB-like"/>
</dbReference>